<dbReference type="InterPro" id="IPR037232">
    <property type="entry name" value="NADH_quin_OxRdtase_su_C/D-like"/>
</dbReference>
<evidence type="ECO:0000256" key="6">
    <source>
        <dbReference type="ARBA" id="ARBA00023075"/>
    </source>
</evidence>
<dbReference type="InterPro" id="IPR010218">
    <property type="entry name" value="NADH_DH_suC"/>
</dbReference>
<evidence type="ECO:0000256" key="9">
    <source>
        <dbReference type="SAM" id="MobiDB-lite"/>
    </source>
</evidence>
<dbReference type="GO" id="GO:0016651">
    <property type="term" value="F:oxidoreductase activity, acting on NAD(P)H"/>
    <property type="evidence" value="ECO:0007669"/>
    <property type="project" value="InterPro"/>
</dbReference>
<comment type="similarity">
    <text evidence="2 8">Belongs to the complex I 30 kDa subunit family.</text>
</comment>
<dbReference type="PROSITE" id="PS00542">
    <property type="entry name" value="COMPLEX1_30K"/>
    <property type="match status" value="1"/>
</dbReference>
<evidence type="ECO:0000256" key="4">
    <source>
        <dbReference type="ARBA" id="ARBA00022967"/>
    </source>
</evidence>
<keyword evidence="6" id="KW-0830">Ubiquinone</keyword>
<feature type="region of interest" description="Disordered" evidence="9">
    <location>
        <begin position="172"/>
        <end position="234"/>
    </location>
</feature>
<dbReference type="Pfam" id="PF09073">
    <property type="entry name" value="BUD22"/>
    <property type="match status" value="1"/>
</dbReference>
<dbReference type="InterPro" id="IPR015158">
    <property type="entry name" value="Bud22_dom"/>
</dbReference>
<organism evidence="12 13">
    <name type="scientific">Aspergillus oryzae</name>
    <name type="common">Yellow koji mold</name>
    <dbReference type="NCBI Taxonomy" id="5062"/>
    <lineage>
        <taxon>Eukaryota</taxon>
        <taxon>Fungi</taxon>
        <taxon>Dikarya</taxon>
        <taxon>Ascomycota</taxon>
        <taxon>Pezizomycotina</taxon>
        <taxon>Eurotiomycetes</taxon>
        <taxon>Eurotiomycetidae</taxon>
        <taxon>Eurotiales</taxon>
        <taxon>Aspergillaceae</taxon>
        <taxon>Aspergillus</taxon>
        <taxon>Aspergillus subgen. Circumdati</taxon>
    </lineage>
</organism>
<dbReference type="GO" id="GO:0005739">
    <property type="term" value="C:mitochondrion"/>
    <property type="evidence" value="ECO:0007669"/>
    <property type="project" value="UniProtKB-SubCell"/>
</dbReference>
<evidence type="ECO:0000259" key="10">
    <source>
        <dbReference type="Pfam" id="PF00329"/>
    </source>
</evidence>
<dbReference type="Gene3D" id="3.30.460.80">
    <property type="entry name" value="NADH:ubiquinone oxidoreductase, 30kDa subunit"/>
    <property type="match status" value="1"/>
</dbReference>
<evidence type="ECO:0000259" key="11">
    <source>
        <dbReference type="Pfam" id="PF09073"/>
    </source>
</evidence>
<accession>A0AAN4YEU0</accession>
<dbReference type="NCBIfam" id="TIGR01961">
    <property type="entry name" value="NuoC_fam"/>
    <property type="match status" value="1"/>
</dbReference>
<keyword evidence="3 8" id="KW-0813">Transport</keyword>
<feature type="compositionally biased region" description="Basic and acidic residues" evidence="9">
    <location>
        <begin position="585"/>
        <end position="605"/>
    </location>
</feature>
<dbReference type="InterPro" id="IPR001268">
    <property type="entry name" value="NADH_UbQ_OxRdtase_30kDa_su"/>
</dbReference>
<evidence type="ECO:0000256" key="7">
    <source>
        <dbReference type="ARBA" id="ARBA00049551"/>
    </source>
</evidence>
<dbReference type="InterPro" id="IPR020396">
    <property type="entry name" value="NADH_UbQ_OxRdtase_CS"/>
</dbReference>
<evidence type="ECO:0000313" key="12">
    <source>
        <dbReference type="EMBL" id="GMG28354.1"/>
    </source>
</evidence>
<name>A0AAN4YEU0_ASPOZ</name>
<dbReference type="AlphaFoldDB" id="A0AAN4YEU0"/>
<feature type="compositionally biased region" description="Basic and acidic residues" evidence="9">
    <location>
        <begin position="206"/>
        <end position="233"/>
    </location>
</feature>
<dbReference type="NCBIfam" id="NF004733">
    <property type="entry name" value="PRK06074.1-5"/>
    <property type="match status" value="1"/>
</dbReference>
<sequence>MSCLPKYVQQFTVWKDELVIYVPPSGVVPLMSFLKYHTAAEFTQISDITAVDFPTKDQRFEVVYNLLSVRHNSRIRVKTYADEATPVPSVTGLFEGALWYEREVYDMFGVFFTGHPDLRRIMTDYGFDGHPLRKDFPLTGYTELRYDEEKKRIVIEPLELTQAFRNFEGGTAAWEPVGTGVDRTPESQDPNPPTPSPANNSIPHNPRKEEKRKTNTKEIKMPKRKLSDVDSGPKRTYNVQTMRLTQKFEQGVVLLSRALKVAKGFERQKLSRREKTAKSQGSSEALQKIAEEIAFIKSLDPTATAQKYLFKQLFKTKRISEAPAFIQFKESKNISTEGPQSTAEANVTARLYKSNPVKNAFPNIMTDIKKLLGVEEVAGGKKDKGKEAGSKESATKTKTEQRAVSVSDSEPEDPRIAAAAAKFDEEEGDEKSEGGEEGEGDEVMSEAESIDYAQFDSRLAPGSEDEDEEGADGAASDDSGSDGGVNLQAPSDMSISRSPSPDSPPAKKQKGKSSTSSAPATSTTFLPSLTMGGYFSGSESEPENIDEQQPRRKNRMGQQARRALWEKKYGSGANHVKQQQQQQKRSRDSGWDMRRGATDGSEGPRGRRGQGRGPPGRSQHGGDRPQRGPPAQRRKPEDDKPLHPSWEAAKRAKEQKATAAFQGKKVTFD</sequence>
<feature type="compositionally biased region" description="Acidic residues" evidence="9">
    <location>
        <begin position="424"/>
        <end position="449"/>
    </location>
</feature>
<keyword evidence="5 8" id="KW-0520">NAD</keyword>
<dbReference type="GO" id="GO:0008137">
    <property type="term" value="F:NADH dehydrogenase (ubiquinone) activity"/>
    <property type="evidence" value="ECO:0007669"/>
    <property type="project" value="UniProtKB-EC"/>
</dbReference>
<comment type="subcellular location">
    <subcellularLocation>
        <location evidence="1">Mitochondrion</location>
    </subcellularLocation>
</comment>
<dbReference type="PANTHER" id="PTHR10884:SF14">
    <property type="entry name" value="NADH DEHYDROGENASE [UBIQUINONE] IRON-SULFUR PROTEIN 3, MITOCHONDRIAL"/>
    <property type="match status" value="1"/>
</dbReference>
<evidence type="ECO:0000313" key="13">
    <source>
        <dbReference type="Proteomes" id="UP001165205"/>
    </source>
</evidence>
<evidence type="ECO:0000256" key="5">
    <source>
        <dbReference type="ARBA" id="ARBA00023027"/>
    </source>
</evidence>
<comment type="caution">
    <text evidence="12">The sequence shown here is derived from an EMBL/GenBank/DDBJ whole genome shotgun (WGS) entry which is preliminary data.</text>
</comment>
<proteinExistence type="inferred from homology"/>
<feature type="compositionally biased region" description="Low complexity" evidence="9">
    <location>
        <begin position="490"/>
        <end position="500"/>
    </location>
</feature>
<feature type="domain" description="Bud22" evidence="11">
    <location>
        <begin position="249"/>
        <end position="669"/>
    </location>
</feature>
<dbReference type="FunFam" id="3.30.460.80:FF:000002">
    <property type="entry name" value="NADH dehydrogenase iron-sulfur protein 3, mitochondrial"/>
    <property type="match status" value="1"/>
</dbReference>
<evidence type="ECO:0000256" key="8">
    <source>
        <dbReference type="RuleBase" id="RU003456"/>
    </source>
</evidence>
<feature type="region of interest" description="Disordered" evidence="9">
    <location>
        <begin position="379"/>
        <end position="669"/>
    </location>
</feature>
<gene>
    <name evidence="12" type="ORF">Aory04_000480000</name>
</gene>
<feature type="compositionally biased region" description="Basic and acidic residues" evidence="9">
    <location>
        <begin position="379"/>
        <end position="401"/>
    </location>
</feature>
<evidence type="ECO:0000256" key="1">
    <source>
        <dbReference type="ARBA" id="ARBA00004173"/>
    </source>
</evidence>
<comment type="catalytic activity">
    <reaction evidence="7">
        <text>a ubiquinone + NADH + 5 H(+)(in) = a ubiquinol + NAD(+) + 4 H(+)(out)</text>
        <dbReference type="Rhea" id="RHEA:29091"/>
        <dbReference type="Rhea" id="RHEA-COMP:9565"/>
        <dbReference type="Rhea" id="RHEA-COMP:9566"/>
        <dbReference type="ChEBI" id="CHEBI:15378"/>
        <dbReference type="ChEBI" id="CHEBI:16389"/>
        <dbReference type="ChEBI" id="CHEBI:17976"/>
        <dbReference type="ChEBI" id="CHEBI:57540"/>
        <dbReference type="ChEBI" id="CHEBI:57945"/>
        <dbReference type="EC" id="7.1.1.2"/>
    </reaction>
</comment>
<dbReference type="EMBL" id="BSYA01000044">
    <property type="protein sequence ID" value="GMG28354.1"/>
    <property type="molecule type" value="Genomic_DNA"/>
</dbReference>
<feature type="compositionally biased region" description="Low complexity" evidence="9">
    <location>
        <begin position="513"/>
        <end position="524"/>
    </location>
</feature>
<dbReference type="GO" id="GO:0016020">
    <property type="term" value="C:membrane"/>
    <property type="evidence" value="ECO:0007669"/>
    <property type="project" value="UniProtKB-ARBA"/>
</dbReference>
<keyword evidence="4 8" id="KW-1278">Translocase</keyword>
<reference evidence="12" key="1">
    <citation type="submission" date="2023-04" db="EMBL/GenBank/DDBJ databases">
        <title>Aspergillus oryzae NBRC 4228.</title>
        <authorList>
            <person name="Ichikawa N."/>
            <person name="Sato H."/>
            <person name="Tonouchi N."/>
        </authorList>
    </citation>
    <scope>NUCLEOTIDE SEQUENCE</scope>
    <source>
        <strain evidence="12">NBRC 4228</strain>
    </source>
</reference>
<dbReference type="Proteomes" id="UP001165205">
    <property type="component" value="Unassembled WGS sequence"/>
</dbReference>
<protein>
    <submittedName>
        <fullName evidence="12">Unnamed protein product</fullName>
    </submittedName>
</protein>
<dbReference type="Pfam" id="PF00329">
    <property type="entry name" value="Complex1_30kDa"/>
    <property type="match status" value="1"/>
</dbReference>
<feature type="compositionally biased region" description="Basic and acidic residues" evidence="9">
    <location>
        <begin position="634"/>
        <end position="656"/>
    </location>
</feature>
<evidence type="ECO:0000256" key="2">
    <source>
        <dbReference type="ARBA" id="ARBA00007569"/>
    </source>
</evidence>
<dbReference type="PANTHER" id="PTHR10884">
    <property type="entry name" value="NADH DEHYDROGENASE UBIQUINONE IRON-SULFUR PROTEIN 3"/>
    <property type="match status" value="1"/>
</dbReference>
<dbReference type="HAMAP" id="MF_01357">
    <property type="entry name" value="NDH1_NuoC"/>
    <property type="match status" value="1"/>
</dbReference>
<dbReference type="SUPFAM" id="SSF143243">
    <property type="entry name" value="Nqo5-like"/>
    <property type="match status" value="1"/>
</dbReference>
<feature type="domain" description="NADH:ubiquinone oxidoreductase 30kDa subunit" evidence="10">
    <location>
        <begin position="20"/>
        <end position="141"/>
    </location>
</feature>
<evidence type="ECO:0000256" key="3">
    <source>
        <dbReference type="ARBA" id="ARBA00022448"/>
    </source>
</evidence>